<keyword evidence="5 11" id="KW-0547">Nucleotide-binding</keyword>
<dbReference type="GO" id="GO:0015031">
    <property type="term" value="P:protein transport"/>
    <property type="evidence" value="ECO:0007669"/>
    <property type="project" value="UniProtKB-KW"/>
</dbReference>
<evidence type="ECO:0008006" key="16">
    <source>
        <dbReference type="Google" id="ProtNLM"/>
    </source>
</evidence>
<evidence type="ECO:0000256" key="1">
    <source>
        <dbReference type="ARBA" id="ARBA00004555"/>
    </source>
</evidence>
<dbReference type="GO" id="GO:0046872">
    <property type="term" value="F:metal ion binding"/>
    <property type="evidence" value="ECO:0007669"/>
    <property type="project" value="UniProtKB-KW"/>
</dbReference>
<evidence type="ECO:0000256" key="8">
    <source>
        <dbReference type="ARBA" id="ARBA00023034"/>
    </source>
</evidence>
<dbReference type="InterPro" id="IPR006689">
    <property type="entry name" value="Small_GTPase_ARF/SAR"/>
</dbReference>
<proteinExistence type="inferred from homology"/>
<keyword evidence="6" id="KW-0931">ER-Golgi transport</keyword>
<dbReference type="InterPro" id="IPR024156">
    <property type="entry name" value="Small_GTPase_ARF"/>
</dbReference>
<evidence type="ECO:0000256" key="4">
    <source>
        <dbReference type="ARBA" id="ARBA00022707"/>
    </source>
</evidence>
<evidence type="ECO:0000256" key="2">
    <source>
        <dbReference type="ARBA" id="ARBA00010290"/>
    </source>
</evidence>
<dbReference type="SMART" id="SM00178">
    <property type="entry name" value="SAR"/>
    <property type="match status" value="1"/>
</dbReference>
<comment type="caution">
    <text evidence="14">The sequence shown here is derived from an EMBL/GenBank/DDBJ whole genome shotgun (WGS) entry which is preliminary data.</text>
</comment>
<evidence type="ECO:0000256" key="6">
    <source>
        <dbReference type="ARBA" id="ARBA00022892"/>
    </source>
</evidence>
<dbReference type="EMBL" id="PDND01000060">
    <property type="protein sequence ID" value="PGH33541.1"/>
    <property type="molecule type" value="Genomic_DNA"/>
</dbReference>
<keyword evidence="9 11" id="KW-0342">GTP-binding</keyword>
<keyword evidence="10" id="KW-0449">Lipoprotein</keyword>
<feature type="binding site" evidence="12">
    <location>
        <position position="48"/>
    </location>
    <ligand>
        <name>Mg(2+)</name>
        <dbReference type="ChEBI" id="CHEBI:18420"/>
    </ligand>
</feature>
<dbReference type="SMART" id="SM00177">
    <property type="entry name" value="ARF"/>
    <property type="match status" value="1"/>
</dbReference>
<evidence type="ECO:0000256" key="11">
    <source>
        <dbReference type="PIRSR" id="PIRSR606689-1"/>
    </source>
</evidence>
<dbReference type="Gene3D" id="3.40.50.300">
    <property type="entry name" value="P-loop containing nucleotide triphosphate hydrolases"/>
    <property type="match status" value="2"/>
</dbReference>
<evidence type="ECO:0000256" key="5">
    <source>
        <dbReference type="ARBA" id="ARBA00022741"/>
    </source>
</evidence>
<comment type="subcellular location">
    <subcellularLocation>
        <location evidence="1">Golgi apparatus</location>
    </subcellularLocation>
</comment>
<dbReference type="AlphaFoldDB" id="A0A2B7ZJL2"/>
<feature type="binding site" evidence="11">
    <location>
        <position position="70"/>
    </location>
    <ligand>
        <name>GTP</name>
        <dbReference type="ChEBI" id="CHEBI:37565"/>
    </ligand>
</feature>
<keyword evidence="15" id="KW-1185">Reference proteome</keyword>
<dbReference type="PRINTS" id="PR00328">
    <property type="entry name" value="SAR1GTPBP"/>
</dbReference>
<keyword evidence="4" id="KW-0519">Myristate</keyword>
<dbReference type="CDD" id="cd04150">
    <property type="entry name" value="Arf1_5_like"/>
    <property type="match status" value="1"/>
</dbReference>
<evidence type="ECO:0000256" key="10">
    <source>
        <dbReference type="ARBA" id="ARBA00023288"/>
    </source>
</evidence>
<dbReference type="GO" id="GO:0005794">
    <property type="term" value="C:Golgi apparatus"/>
    <property type="evidence" value="ECO:0007669"/>
    <property type="project" value="UniProtKB-SubCell"/>
</dbReference>
<comment type="similarity">
    <text evidence="2 13">Belongs to the small GTPase superfamily. Arf family.</text>
</comment>
<dbReference type="VEuPathDB" id="FungiDB:EMCG_09552"/>
<dbReference type="GO" id="GO:0003924">
    <property type="term" value="F:GTPase activity"/>
    <property type="evidence" value="ECO:0007669"/>
    <property type="project" value="InterPro"/>
</dbReference>
<keyword evidence="3" id="KW-0813">Transport</keyword>
<keyword evidence="12" id="KW-0479">Metal-binding</keyword>
<dbReference type="PANTHER" id="PTHR11711">
    <property type="entry name" value="ADP RIBOSYLATION FACTOR-RELATED"/>
    <property type="match status" value="1"/>
</dbReference>
<dbReference type="FunFam" id="3.40.50.300:FF:003539">
    <property type="entry name" value="ADP-ribosylation factor 1"/>
    <property type="match status" value="1"/>
</dbReference>
<gene>
    <name evidence="14" type="ORF">GX50_03613</name>
</gene>
<dbReference type="GO" id="GO:0016192">
    <property type="term" value="P:vesicle-mediated transport"/>
    <property type="evidence" value="ECO:0007669"/>
    <property type="project" value="UniProtKB-KW"/>
</dbReference>
<dbReference type="NCBIfam" id="TIGR00231">
    <property type="entry name" value="small_GTP"/>
    <property type="match status" value="1"/>
</dbReference>
<keyword evidence="7" id="KW-0653">Protein transport</keyword>
<evidence type="ECO:0000256" key="7">
    <source>
        <dbReference type="ARBA" id="ARBA00022927"/>
    </source>
</evidence>
<dbReference type="Proteomes" id="UP000226031">
    <property type="component" value="Unassembled WGS sequence"/>
</dbReference>
<evidence type="ECO:0000313" key="15">
    <source>
        <dbReference type="Proteomes" id="UP000226031"/>
    </source>
</evidence>
<feature type="binding site" evidence="12">
    <location>
        <position position="31"/>
    </location>
    <ligand>
        <name>Mg(2+)</name>
        <dbReference type="ChEBI" id="CHEBI:18420"/>
    </ligand>
</feature>
<dbReference type="GO" id="GO:0005525">
    <property type="term" value="F:GTP binding"/>
    <property type="evidence" value="ECO:0007669"/>
    <property type="project" value="UniProtKB-KW"/>
</dbReference>
<dbReference type="InterPro" id="IPR027417">
    <property type="entry name" value="P-loop_NTPase"/>
</dbReference>
<evidence type="ECO:0000256" key="3">
    <source>
        <dbReference type="ARBA" id="ARBA00022448"/>
    </source>
</evidence>
<sequence>MGMAFSKLFDRIWGKKEMRILMVGLDAAGKTTILYKLKLGEIVTTIPTIGFNVETVEYKNIQFTVWDVGGQDKIRPLWRHYFQNTQGIIFVVDSNDRDRVVEAREELQRMLNEDELRDALLLVFANKQDLPNAMSPAEITQQLGLQSLTRRAWVNESPIPEVFAVAKRPSANPSPFSSQYIQSTCATTGDGLYEGLEWLANALKKAGHE</sequence>
<dbReference type="InterPro" id="IPR045872">
    <property type="entry name" value="Arf1-5-like"/>
</dbReference>
<evidence type="ECO:0000256" key="13">
    <source>
        <dbReference type="RuleBase" id="RU003925"/>
    </source>
</evidence>
<dbReference type="SUPFAM" id="SSF52540">
    <property type="entry name" value="P-loop containing nucleoside triphosphate hydrolases"/>
    <property type="match status" value="1"/>
</dbReference>
<dbReference type="STRING" id="73230.A0A2B7ZJL2"/>
<dbReference type="PROSITE" id="PS51417">
    <property type="entry name" value="ARF"/>
    <property type="match status" value="1"/>
</dbReference>
<reference evidence="14 15" key="1">
    <citation type="submission" date="2017-10" db="EMBL/GenBank/DDBJ databases">
        <title>Comparative genomics in systemic dimorphic fungi from Ajellomycetaceae.</title>
        <authorList>
            <person name="Munoz J.F."/>
            <person name="Mcewen J.G."/>
            <person name="Clay O.K."/>
            <person name="Cuomo C.A."/>
        </authorList>
    </citation>
    <scope>NUCLEOTIDE SEQUENCE [LARGE SCALE GENOMIC DNA]</scope>
    <source>
        <strain evidence="14 15">UAMH4076</strain>
    </source>
</reference>
<name>A0A2B7ZJL2_9EURO</name>
<feature type="binding site" evidence="11">
    <location>
        <begin position="24"/>
        <end position="31"/>
    </location>
    <ligand>
        <name>GTP</name>
        <dbReference type="ChEBI" id="CHEBI:37565"/>
    </ligand>
</feature>
<dbReference type="InterPro" id="IPR005225">
    <property type="entry name" value="Small_GTP-bd"/>
</dbReference>
<dbReference type="SMART" id="SM00175">
    <property type="entry name" value="RAB"/>
    <property type="match status" value="1"/>
</dbReference>
<evidence type="ECO:0000313" key="14">
    <source>
        <dbReference type="EMBL" id="PGH33541.1"/>
    </source>
</evidence>
<accession>A0A2B7ZJL2</accession>
<organism evidence="14 15">
    <name type="scientific">[Emmonsia] crescens</name>
    <dbReference type="NCBI Taxonomy" id="73230"/>
    <lineage>
        <taxon>Eukaryota</taxon>
        <taxon>Fungi</taxon>
        <taxon>Dikarya</taxon>
        <taxon>Ascomycota</taxon>
        <taxon>Pezizomycotina</taxon>
        <taxon>Eurotiomycetes</taxon>
        <taxon>Eurotiomycetidae</taxon>
        <taxon>Onygenales</taxon>
        <taxon>Ajellomycetaceae</taxon>
        <taxon>Emergomyces</taxon>
    </lineage>
</organism>
<feature type="binding site" evidence="11">
    <location>
        <begin position="126"/>
        <end position="129"/>
    </location>
    <ligand>
        <name>GTP</name>
        <dbReference type="ChEBI" id="CHEBI:37565"/>
    </ligand>
</feature>
<keyword evidence="12" id="KW-0460">Magnesium</keyword>
<protein>
    <recommendedName>
        <fullName evidence="16">ADP-ribosylation factor</fullName>
    </recommendedName>
</protein>
<evidence type="ECO:0000256" key="12">
    <source>
        <dbReference type="PIRSR" id="PIRSR606689-2"/>
    </source>
</evidence>
<dbReference type="Pfam" id="PF00025">
    <property type="entry name" value="Arf"/>
    <property type="match status" value="1"/>
</dbReference>
<evidence type="ECO:0000256" key="9">
    <source>
        <dbReference type="ARBA" id="ARBA00023134"/>
    </source>
</evidence>
<keyword evidence="8" id="KW-0333">Golgi apparatus</keyword>